<evidence type="ECO:0000256" key="3">
    <source>
        <dbReference type="ARBA" id="ARBA00022989"/>
    </source>
</evidence>
<dbReference type="AlphaFoldDB" id="A0A074WDN3"/>
<evidence type="ECO:0000256" key="1">
    <source>
        <dbReference type="ARBA" id="ARBA00004141"/>
    </source>
</evidence>
<feature type="transmembrane region" description="Helical" evidence="5">
    <location>
        <begin position="394"/>
        <end position="416"/>
    </location>
</feature>
<dbReference type="GO" id="GO:0015171">
    <property type="term" value="F:amino acid transmembrane transporter activity"/>
    <property type="evidence" value="ECO:0007669"/>
    <property type="project" value="TreeGrafter"/>
</dbReference>
<evidence type="ECO:0000256" key="5">
    <source>
        <dbReference type="SAM" id="Phobius"/>
    </source>
</evidence>
<dbReference type="InterPro" id="IPR004841">
    <property type="entry name" value="AA-permease/SLC12A_dom"/>
</dbReference>
<keyword evidence="8" id="KW-1185">Reference proteome</keyword>
<feature type="transmembrane region" description="Helical" evidence="5">
    <location>
        <begin position="315"/>
        <end position="333"/>
    </location>
</feature>
<dbReference type="OrthoDB" id="3900342at2759"/>
<name>A0A074WDN3_9PEZI</name>
<feature type="transmembrane region" description="Helical" evidence="5">
    <location>
        <begin position="109"/>
        <end position="134"/>
    </location>
</feature>
<dbReference type="Gene3D" id="1.20.1740.10">
    <property type="entry name" value="Amino acid/polyamine transporter I"/>
    <property type="match status" value="1"/>
</dbReference>
<keyword evidence="2 5" id="KW-0812">Transmembrane</keyword>
<dbReference type="RefSeq" id="XP_013422225.1">
    <property type="nucleotide sequence ID" value="XM_013566771.1"/>
</dbReference>
<proteinExistence type="predicted"/>
<evidence type="ECO:0000256" key="2">
    <source>
        <dbReference type="ARBA" id="ARBA00022692"/>
    </source>
</evidence>
<dbReference type="GO" id="GO:0016020">
    <property type="term" value="C:membrane"/>
    <property type="evidence" value="ECO:0007669"/>
    <property type="project" value="UniProtKB-SubCell"/>
</dbReference>
<dbReference type="EMBL" id="KL584744">
    <property type="protein sequence ID" value="KEQ68042.1"/>
    <property type="molecule type" value="Genomic_DNA"/>
</dbReference>
<protein>
    <submittedName>
        <fullName evidence="7">Amino acid transporter</fullName>
    </submittedName>
</protein>
<feature type="transmembrane region" description="Helical" evidence="5">
    <location>
        <begin position="422"/>
        <end position="441"/>
    </location>
</feature>
<keyword evidence="3 5" id="KW-1133">Transmembrane helix</keyword>
<feature type="domain" description="Amino acid permease/ SLC12A" evidence="6">
    <location>
        <begin position="1"/>
        <end position="445"/>
    </location>
</feature>
<evidence type="ECO:0000313" key="7">
    <source>
        <dbReference type="EMBL" id="KEQ68042.1"/>
    </source>
</evidence>
<gene>
    <name evidence="7" type="ORF">M436DRAFT_86723</name>
</gene>
<comment type="subcellular location">
    <subcellularLocation>
        <location evidence="1">Membrane</location>
        <topology evidence="1">Multi-pass membrane protein</topology>
    </subcellularLocation>
</comment>
<evidence type="ECO:0000259" key="6">
    <source>
        <dbReference type="Pfam" id="PF00324"/>
    </source>
</evidence>
<reference evidence="7 8" key="1">
    <citation type="journal article" date="2014" name="BMC Genomics">
        <title>Genome sequencing of four Aureobasidium pullulans varieties: biotechnological potential, stress tolerance, and description of new species.</title>
        <authorList>
            <person name="Gostin Ar C."/>
            <person name="Ohm R.A."/>
            <person name="Kogej T."/>
            <person name="Sonjak S."/>
            <person name="Turk M."/>
            <person name="Zajc J."/>
            <person name="Zalar P."/>
            <person name="Grube M."/>
            <person name="Sun H."/>
            <person name="Han J."/>
            <person name="Sharma A."/>
            <person name="Chiniquy J."/>
            <person name="Ngan C.Y."/>
            <person name="Lipzen A."/>
            <person name="Barry K."/>
            <person name="Grigoriev I.V."/>
            <person name="Gunde-Cimerman N."/>
        </authorList>
    </citation>
    <scope>NUCLEOTIDE SEQUENCE [LARGE SCALE GENOMIC DNA]</scope>
    <source>
        <strain evidence="7 8">CBS 147.97</strain>
    </source>
</reference>
<feature type="transmembrane region" description="Helical" evidence="5">
    <location>
        <begin position="193"/>
        <end position="217"/>
    </location>
</feature>
<feature type="transmembrane region" description="Helical" evidence="5">
    <location>
        <begin position="146"/>
        <end position="167"/>
    </location>
</feature>
<dbReference type="Proteomes" id="UP000027730">
    <property type="component" value="Unassembled WGS sequence"/>
</dbReference>
<dbReference type="Pfam" id="PF00324">
    <property type="entry name" value="AA_permease"/>
    <property type="match status" value="1"/>
</dbReference>
<dbReference type="STRING" id="1043004.A0A074WDN3"/>
<evidence type="ECO:0000256" key="4">
    <source>
        <dbReference type="ARBA" id="ARBA00023136"/>
    </source>
</evidence>
<feature type="transmembrane region" description="Helical" evidence="5">
    <location>
        <begin position="27"/>
        <end position="45"/>
    </location>
</feature>
<accession>A0A074WDN3</accession>
<dbReference type="HOGENOM" id="CLU_007946_12_1_1"/>
<dbReference type="PIRSF" id="PIRSF006060">
    <property type="entry name" value="AA_transporter"/>
    <property type="match status" value="1"/>
</dbReference>
<evidence type="ECO:0000313" key="8">
    <source>
        <dbReference type="Proteomes" id="UP000027730"/>
    </source>
</evidence>
<dbReference type="GeneID" id="25417797"/>
<dbReference type="PANTHER" id="PTHR43341:SF39">
    <property type="entry name" value="AMINO ACID TRANSPORTER (EUROFUNG)-RELATED"/>
    <property type="match status" value="1"/>
</dbReference>
<keyword evidence="4 5" id="KW-0472">Membrane</keyword>
<sequence>MALVGTIETGLFLRIESALTRGGPSSLVPGYTITGMFLYAMMPALGEMATWLPLPGATPQFCSRYVDDALGFAVGYNNWYAATFSGCSDLSATAIVIQYWNKEINLTRVLWPGVWITVILVSITLLDCICVGIFGEAEFALVTIKVFTLLGLLILALVVDLGCGSNAHRLGFQFWNDPGAINTYLTTGAFGRFLGWFSVLINASFSYVGIELVAVAAGETKNPRRNIPRAVRRTSGVFCSSTRLAASAPGAARSPWVIAIQGAGITGLPSLINAVILSSAISAANEWLFCASRYLYALAKLGKALPIFLRCTKRGIPWAGVWTTALILCVSYLDVSNSGSSVSNWLSSISAISNCFTWGSVSIAYLGFHRALKAQGIDRDSLPYKAPFQPCASYLALTFFATVIMFSGFSAFVYRFDRQEFITSYITIPIFFTLYFGHKLIRKTSLIGAKDVDLFSGKQEVDLDGELNDEVPPKNMVEKVLNWLFFRKRSPETQNASLDGLSG</sequence>
<dbReference type="PANTHER" id="PTHR43341">
    <property type="entry name" value="AMINO ACID PERMEASE"/>
    <property type="match status" value="1"/>
</dbReference>
<organism evidence="7 8">
    <name type="scientific">Aureobasidium namibiae CBS 147.97</name>
    <dbReference type="NCBI Taxonomy" id="1043004"/>
    <lineage>
        <taxon>Eukaryota</taxon>
        <taxon>Fungi</taxon>
        <taxon>Dikarya</taxon>
        <taxon>Ascomycota</taxon>
        <taxon>Pezizomycotina</taxon>
        <taxon>Dothideomycetes</taxon>
        <taxon>Dothideomycetidae</taxon>
        <taxon>Dothideales</taxon>
        <taxon>Saccotheciaceae</taxon>
        <taxon>Aureobasidium</taxon>
    </lineage>
</organism>
<dbReference type="InterPro" id="IPR050524">
    <property type="entry name" value="APC_YAT"/>
</dbReference>